<dbReference type="Pfam" id="PF00905">
    <property type="entry name" value="Transpeptidase"/>
    <property type="match status" value="1"/>
</dbReference>
<evidence type="ECO:0000313" key="3">
    <source>
        <dbReference type="Proteomes" id="UP000676325"/>
    </source>
</evidence>
<dbReference type="Proteomes" id="UP000676325">
    <property type="component" value="Unassembled WGS sequence"/>
</dbReference>
<name>A0A941EJ60_9ACTN</name>
<proteinExistence type="predicted"/>
<sequence length="82" mass="8440">GTANRYVASCGGYCGYTASFIGYAPADNPQLVIGVFVEGPQGADHFGGTVSAPVFQKVMSFALQEQGVAPTGAKSPDLPITW</sequence>
<dbReference type="GO" id="GO:0051301">
    <property type="term" value="P:cell division"/>
    <property type="evidence" value="ECO:0007669"/>
    <property type="project" value="UniProtKB-KW"/>
</dbReference>
<evidence type="ECO:0000259" key="1">
    <source>
        <dbReference type="Pfam" id="PF00905"/>
    </source>
</evidence>
<dbReference type="InterPro" id="IPR012338">
    <property type="entry name" value="Beta-lactam/transpept-like"/>
</dbReference>
<keyword evidence="3" id="KW-1185">Reference proteome</keyword>
<dbReference type="RefSeq" id="WP_249161565.1">
    <property type="nucleotide sequence ID" value="NZ_JAGSOH010000060.1"/>
</dbReference>
<dbReference type="InterPro" id="IPR001460">
    <property type="entry name" value="PCN-bd_Tpept"/>
</dbReference>
<protein>
    <submittedName>
        <fullName evidence="2">Cell division protein</fullName>
    </submittedName>
</protein>
<comment type="caution">
    <text evidence="2">The sequence shown here is derived from an EMBL/GenBank/DDBJ whole genome shotgun (WGS) entry which is preliminary data.</text>
</comment>
<dbReference type="AlphaFoldDB" id="A0A941EJ60"/>
<dbReference type="Gene3D" id="3.30.450.330">
    <property type="match status" value="1"/>
</dbReference>
<keyword evidence="2" id="KW-0132">Cell division</keyword>
<feature type="domain" description="Penicillin-binding protein transpeptidase" evidence="1">
    <location>
        <begin position="1"/>
        <end position="59"/>
    </location>
</feature>
<reference evidence="2" key="1">
    <citation type="submission" date="2021-04" db="EMBL/GenBank/DDBJ databases">
        <title>Genome based classification of Actinospica acidithermotolerans sp. nov., an actinobacterium isolated from an Indonesian hot spring.</title>
        <authorList>
            <person name="Kusuma A.B."/>
            <person name="Putra K.E."/>
            <person name="Nafisah S."/>
            <person name="Loh J."/>
            <person name="Nouioui I."/>
            <person name="Goodfellow M."/>
        </authorList>
    </citation>
    <scope>NUCLEOTIDE SEQUENCE</scope>
    <source>
        <strain evidence="2">MGRD01-02</strain>
    </source>
</reference>
<evidence type="ECO:0000313" key="2">
    <source>
        <dbReference type="EMBL" id="MBR7828604.1"/>
    </source>
</evidence>
<dbReference type="EMBL" id="JAGSOH010000060">
    <property type="protein sequence ID" value="MBR7828604.1"/>
    <property type="molecule type" value="Genomic_DNA"/>
</dbReference>
<keyword evidence="2" id="KW-0131">Cell cycle</keyword>
<accession>A0A941EJ60</accession>
<dbReference type="GO" id="GO:0008658">
    <property type="term" value="F:penicillin binding"/>
    <property type="evidence" value="ECO:0007669"/>
    <property type="project" value="InterPro"/>
</dbReference>
<dbReference type="SUPFAM" id="SSF56601">
    <property type="entry name" value="beta-lactamase/transpeptidase-like"/>
    <property type="match status" value="1"/>
</dbReference>
<organism evidence="2 3">
    <name type="scientific">Actinospica acidithermotolerans</name>
    <dbReference type="NCBI Taxonomy" id="2828514"/>
    <lineage>
        <taxon>Bacteria</taxon>
        <taxon>Bacillati</taxon>
        <taxon>Actinomycetota</taxon>
        <taxon>Actinomycetes</taxon>
        <taxon>Catenulisporales</taxon>
        <taxon>Actinospicaceae</taxon>
        <taxon>Actinospica</taxon>
    </lineage>
</organism>
<feature type="non-terminal residue" evidence="2">
    <location>
        <position position="1"/>
    </location>
</feature>
<gene>
    <name evidence="2" type="ORF">KDK95_20000</name>
</gene>